<keyword evidence="11" id="KW-0812">Transmembrane</keyword>
<keyword evidence="4" id="KW-0133">Cell shape</keyword>
<keyword evidence="3" id="KW-0378">Hydrolase</keyword>
<evidence type="ECO:0000256" key="8">
    <source>
        <dbReference type="PIRSR" id="PIRSR618044-2"/>
    </source>
</evidence>
<feature type="transmembrane region" description="Helical" evidence="11">
    <location>
        <begin position="423"/>
        <end position="446"/>
    </location>
</feature>
<dbReference type="GO" id="GO:0008360">
    <property type="term" value="P:regulation of cell shape"/>
    <property type="evidence" value="ECO:0007669"/>
    <property type="project" value="UniProtKB-KW"/>
</dbReference>
<dbReference type="GO" id="GO:0009002">
    <property type="term" value="F:serine-type D-Ala-D-Ala carboxypeptidase activity"/>
    <property type="evidence" value="ECO:0007669"/>
    <property type="project" value="InterPro"/>
</dbReference>
<evidence type="ECO:0000259" key="13">
    <source>
        <dbReference type="Pfam" id="PF00768"/>
    </source>
</evidence>
<dbReference type="OrthoDB" id="9791132at2"/>
<keyword evidence="6" id="KW-0961">Cell wall biogenesis/degradation</keyword>
<dbReference type="SUPFAM" id="SSF56601">
    <property type="entry name" value="beta-lactamase/transpeptidase-like"/>
    <property type="match status" value="1"/>
</dbReference>
<protein>
    <recommendedName>
        <fullName evidence="13">Peptidase S11 D-alanyl-D-alanine carboxypeptidase A N-terminal domain-containing protein</fullName>
    </recommendedName>
</protein>
<keyword evidence="5" id="KW-0573">Peptidoglycan synthesis</keyword>
<reference evidence="14 15" key="1">
    <citation type="submission" date="2015-06" db="EMBL/GenBank/DDBJ databases">
        <authorList>
            <person name="Wibberg Daniel"/>
        </authorList>
    </citation>
    <scope>NUCLEOTIDE SEQUENCE [LARGE SCALE GENOMIC DNA]</scope>
    <source>
        <strain evidence="14 15">T3/55T</strain>
    </source>
</reference>
<dbReference type="Gene3D" id="3.40.710.10">
    <property type="entry name" value="DD-peptidase/beta-lactamase superfamily"/>
    <property type="match status" value="1"/>
</dbReference>
<dbReference type="InterPro" id="IPR001967">
    <property type="entry name" value="Peptidase_S11_N"/>
</dbReference>
<organism evidence="14 15">
    <name type="scientific">Herbinix hemicellulosilytica</name>
    <dbReference type="NCBI Taxonomy" id="1564487"/>
    <lineage>
        <taxon>Bacteria</taxon>
        <taxon>Bacillati</taxon>
        <taxon>Bacillota</taxon>
        <taxon>Clostridia</taxon>
        <taxon>Lachnospirales</taxon>
        <taxon>Lachnospiraceae</taxon>
        <taxon>Herbinix</taxon>
    </lineage>
</organism>
<evidence type="ECO:0000256" key="7">
    <source>
        <dbReference type="PIRSR" id="PIRSR618044-1"/>
    </source>
</evidence>
<keyword evidence="2 12" id="KW-0732">Signal</keyword>
<dbReference type="PANTHER" id="PTHR21581:SF33">
    <property type="entry name" value="D-ALANYL-D-ALANINE CARBOXYPEPTIDASE DACB"/>
    <property type="match status" value="1"/>
</dbReference>
<keyword evidence="15" id="KW-1185">Reference proteome</keyword>
<evidence type="ECO:0000256" key="9">
    <source>
        <dbReference type="RuleBase" id="RU004016"/>
    </source>
</evidence>
<evidence type="ECO:0000256" key="4">
    <source>
        <dbReference type="ARBA" id="ARBA00022960"/>
    </source>
</evidence>
<evidence type="ECO:0000313" key="14">
    <source>
        <dbReference type="EMBL" id="CRZ35677.1"/>
    </source>
</evidence>
<accession>A0A0H5SJJ2</accession>
<dbReference type="EMBL" id="CVTD020000027">
    <property type="protein sequence ID" value="CRZ35677.1"/>
    <property type="molecule type" value="Genomic_DNA"/>
</dbReference>
<feature type="signal peptide" evidence="12">
    <location>
        <begin position="1"/>
        <end position="25"/>
    </location>
</feature>
<dbReference type="Proteomes" id="UP000236497">
    <property type="component" value="Unassembled WGS sequence"/>
</dbReference>
<evidence type="ECO:0000256" key="10">
    <source>
        <dbReference type="SAM" id="MobiDB-lite"/>
    </source>
</evidence>
<evidence type="ECO:0000256" key="3">
    <source>
        <dbReference type="ARBA" id="ARBA00022801"/>
    </source>
</evidence>
<dbReference type="InterPro" id="IPR018044">
    <property type="entry name" value="Peptidase_S11"/>
</dbReference>
<evidence type="ECO:0000256" key="2">
    <source>
        <dbReference type="ARBA" id="ARBA00022729"/>
    </source>
</evidence>
<dbReference type="PANTHER" id="PTHR21581">
    <property type="entry name" value="D-ALANYL-D-ALANINE CARBOXYPEPTIDASE"/>
    <property type="match status" value="1"/>
</dbReference>
<evidence type="ECO:0000256" key="11">
    <source>
        <dbReference type="SAM" id="Phobius"/>
    </source>
</evidence>
<evidence type="ECO:0000256" key="12">
    <source>
        <dbReference type="SAM" id="SignalP"/>
    </source>
</evidence>
<dbReference type="GO" id="GO:0006508">
    <property type="term" value="P:proteolysis"/>
    <property type="evidence" value="ECO:0007669"/>
    <property type="project" value="InterPro"/>
</dbReference>
<feature type="active site" description="Proton acceptor" evidence="7">
    <location>
        <position position="72"/>
    </location>
</feature>
<feature type="region of interest" description="Disordered" evidence="10">
    <location>
        <begin position="399"/>
        <end position="419"/>
    </location>
</feature>
<feature type="active site" evidence="7">
    <location>
        <position position="127"/>
    </location>
</feature>
<evidence type="ECO:0000313" key="15">
    <source>
        <dbReference type="Proteomes" id="UP000236497"/>
    </source>
</evidence>
<feature type="domain" description="Peptidase S11 D-alanyl-D-alanine carboxypeptidase A N-terminal" evidence="13">
    <location>
        <begin position="35"/>
        <end position="269"/>
    </location>
</feature>
<dbReference type="PRINTS" id="PR00725">
    <property type="entry name" value="DADACBPTASE1"/>
</dbReference>
<dbReference type="GO" id="GO:0071555">
    <property type="term" value="P:cell wall organization"/>
    <property type="evidence" value="ECO:0007669"/>
    <property type="project" value="UniProtKB-KW"/>
</dbReference>
<name>A0A0H5SJJ2_HERHM</name>
<feature type="active site" description="Acyl-ester intermediate" evidence="7">
    <location>
        <position position="69"/>
    </location>
</feature>
<dbReference type="AlphaFoldDB" id="A0A0H5SJJ2"/>
<feature type="binding site" evidence="8">
    <location>
        <position position="239"/>
    </location>
    <ligand>
        <name>substrate</name>
    </ligand>
</feature>
<gene>
    <name evidence="14" type="ORF">HHT355_2492</name>
</gene>
<dbReference type="PROSITE" id="PS51257">
    <property type="entry name" value="PROKAR_LIPOPROTEIN"/>
    <property type="match status" value="1"/>
</dbReference>
<proteinExistence type="inferred from homology"/>
<evidence type="ECO:0000256" key="5">
    <source>
        <dbReference type="ARBA" id="ARBA00022984"/>
    </source>
</evidence>
<dbReference type="InterPro" id="IPR012338">
    <property type="entry name" value="Beta-lactam/transpept-like"/>
</dbReference>
<dbReference type="RefSeq" id="WP_103203749.1">
    <property type="nucleotide sequence ID" value="NZ_CVTD020000027.1"/>
</dbReference>
<dbReference type="GO" id="GO:0009252">
    <property type="term" value="P:peptidoglycan biosynthetic process"/>
    <property type="evidence" value="ECO:0007669"/>
    <property type="project" value="UniProtKB-KW"/>
</dbReference>
<sequence length="476" mass="54105">MKKLILSILCIISLSLSCLNTNAFASAYEDTDTWPQGPSVYAEAAIVMEASTGLILYEKNIHNTYYPASITKILSALLIIENSSPGEVVTFSRDAVFKVDLDSSRIGIDVGEQLTIQQCLYGILLESANEVTYAAAEHVAGNIEEFARMMNERAKEIGCMNSNFVNPHGLPDDNHYTSAYDMALITREALKNDTFRKIFGTRTYQIPPTNKQSETRYLRNHHKFVLKQEYNYDGTVGGKTGYTSKARYTLVTVAKRGDLELICVVLKDDSSSHQYEDTMKLLDFGFNNFSIYPIYELESVDVQKETPFFTRYNSMLDYANTSIKTDEKGYLVLPNTASFEDAKREVIFYPEAEINEGRNVIGKISYTYGGKYVGGADILFNNADTPKLNHYYVDRKEVQNNAGETNEDNPPDDDSEQTKSNGYFRPVITAIIVGFFVLVIGLYFVLVEMPRLKRRKAYYKRRAERKRYMDDNYLDL</sequence>
<keyword evidence="11" id="KW-0472">Membrane</keyword>
<feature type="chain" id="PRO_5005224621" description="Peptidase S11 D-alanyl-D-alanine carboxypeptidase A N-terminal domain-containing protein" evidence="12">
    <location>
        <begin position="26"/>
        <end position="476"/>
    </location>
</feature>
<evidence type="ECO:0000256" key="6">
    <source>
        <dbReference type="ARBA" id="ARBA00023316"/>
    </source>
</evidence>
<keyword evidence="11" id="KW-1133">Transmembrane helix</keyword>
<feature type="compositionally biased region" description="Acidic residues" evidence="10">
    <location>
        <begin position="405"/>
        <end position="415"/>
    </location>
</feature>
<dbReference type="Pfam" id="PF00768">
    <property type="entry name" value="Peptidase_S11"/>
    <property type="match status" value="1"/>
</dbReference>
<evidence type="ECO:0000256" key="1">
    <source>
        <dbReference type="ARBA" id="ARBA00007164"/>
    </source>
</evidence>
<comment type="similarity">
    <text evidence="1 9">Belongs to the peptidase S11 family.</text>
</comment>